<evidence type="ECO:0000313" key="3">
    <source>
        <dbReference type="Proteomes" id="UP000231333"/>
    </source>
</evidence>
<dbReference type="AlphaFoldDB" id="A0A2H0QSD5"/>
<evidence type="ECO:0000313" key="2">
    <source>
        <dbReference type="EMBL" id="PIR37229.1"/>
    </source>
</evidence>
<sequence>MQQTLSELLSLREQMEQTAQHIDEIRRQLSDEQQSLRQIVEEYGARRIKLLKQELHAHELTWCTCCHTEVPEASTELLFIEQTEEYTHGYGNMFYGFRSSAKLHRTCPTCRELATDKHGQKGPYDSRAKDQASFHAFRVEKHEDGYYARKFGNWIKLDDKNCGQDDPSNQLVEKLAEEWGLPPRIEVKHDWPTKQEMLVIHERVAMAKAS</sequence>
<proteinExistence type="predicted"/>
<feature type="coiled-coil region" evidence="1">
    <location>
        <begin position="8"/>
        <end position="42"/>
    </location>
</feature>
<protein>
    <submittedName>
        <fullName evidence="2">Uncharacterized protein</fullName>
    </submittedName>
</protein>
<organism evidence="2 3">
    <name type="scientific">Candidatus Zambryskibacteria bacterium CG10_big_fil_rev_8_21_14_0_10_42_12</name>
    <dbReference type="NCBI Taxonomy" id="1975115"/>
    <lineage>
        <taxon>Bacteria</taxon>
        <taxon>Candidatus Zambryskiibacteriota</taxon>
    </lineage>
</organism>
<comment type="caution">
    <text evidence="2">The sequence shown here is derived from an EMBL/GenBank/DDBJ whole genome shotgun (WGS) entry which is preliminary data.</text>
</comment>
<reference evidence="2 3" key="1">
    <citation type="submission" date="2017-09" db="EMBL/GenBank/DDBJ databases">
        <title>Depth-based differentiation of microbial function through sediment-hosted aquifers and enrichment of novel symbionts in the deep terrestrial subsurface.</title>
        <authorList>
            <person name="Probst A.J."/>
            <person name="Ladd B."/>
            <person name="Jarett J.K."/>
            <person name="Geller-Mcgrath D.E."/>
            <person name="Sieber C.M."/>
            <person name="Emerson J.B."/>
            <person name="Anantharaman K."/>
            <person name="Thomas B.C."/>
            <person name="Malmstrom R."/>
            <person name="Stieglmeier M."/>
            <person name="Klingl A."/>
            <person name="Woyke T."/>
            <person name="Ryan C.M."/>
            <person name="Banfield J.F."/>
        </authorList>
    </citation>
    <scope>NUCLEOTIDE SEQUENCE [LARGE SCALE GENOMIC DNA]</scope>
    <source>
        <strain evidence="2">CG10_big_fil_rev_8_21_14_0_10_42_12</strain>
    </source>
</reference>
<evidence type="ECO:0000256" key="1">
    <source>
        <dbReference type="SAM" id="Coils"/>
    </source>
</evidence>
<name>A0A2H0QSD5_9BACT</name>
<dbReference type="EMBL" id="PCXL01000026">
    <property type="protein sequence ID" value="PIR37229.1"/>
    <property type="molecule type" value="Genomic_DNA"/>
</dbReference>
<gene>
    <name evidence="2" type="ORF">COV34_03325</name>
</gene>
<keyword evidence="1" id="KW-0175">Coiled coil</keyword>
<dbReference type="Proteomes" id="UP000231333">
    <property type="component" value="Unassembled WGS sequence"/>
</dbReference>
<accession>A0A2H0QSD5</accession>